<name>A0A060ZS92_9ACTN</name>
<keyword evidence="3" id="KW-1185">Reference proteome</keyword>
<dbReference type="Proteomes" id="UP000756710">
    <property type="component" value="Unassembled WGS sequence"/>
</dbReference>
<protein>
    <submittedName>
        <fullName evidence="1">Uncharacterized protein</fullName>
    </submittedName>
</protein>
<accession>A0A060ZS92</accession>
<gene>
    <name evidence="2" type="ORF">J2Z30_006382</name>
    <name evidence="1" type="ORF">SIRAN5329</name>
</gene>
<evidence type="ECO:0000313" key="3">
    <source>
        <dbReference type="Proteomes" id="UP000756710"/>
    </source>
</evidence>
<dbReference type="GeneID" id="32472112"/>
<proteinExistence type="predicted"/>
<dbReference type="HOGENOM" id="CLU_162076_0_0_11"/>
<dbReference type="AlphaFoldDB" id="A0A060ZS92"/>
<sequence>MGLVLFPGDGNVTSPDVSWSYTGFNVFREWLAQAEGFTLAEMYGFGGDRPWSSVSTTLAPLLDHPDDDAPDLTPAQCAAILPRLEAIIDQRQHDGSDPLLQRHTDDARQLVAVMRFCLKKDVALIFG</sequence>
<dbReference type="EMBL" id="LK022848">
    <property type="protein sequence ID" value="CDR08681.1"/>
    <property type="molecule type" value="Genomic_DNA"/>
</dbReference>
<dbReference type="RefSeq" id="WP_044573059.1">
    <property type="nucleotide sequence ID" value="NZ_BAABDR010000022.1"/>
</dbReference>
<reference evidence="2 3" key="2">
    <citation type="submission" date="2021-03" db="EMBL/GenBank/DDBJ databases">
        <title>Genomic Encyclopedia of Type Strains, Phase IV (KMG-IV): sequencing the most valuable type-strain genomes for metagenomic binning, comparative biology and taxonomic classification.</title>
        <authorList>
            <person name="Goeker M."/>
        </authorList>
    </citation>
    <scope>NUCLEOTIDE SEQUENCE [LARGE SCALE GENOMIC DNA]</scope>
    <source>
        <strain evidence="2 3">DSM 41954</strain>
    </source>
</reference>
<evidence type="ECO:0000313" key="2">
    <source>
        <dbReference type="EMBL" id="MBP2065345.1"/>
    </source>
</evidence>
<evidence type="ECO:0000313" key="1">
    <source>
        <dbReference type="EMBL" id="CDR08681.1"/>
    </source>
</evidence>
<organism evidence="1">
    <name type="scientific">Streptomyces iranensis</name>
    <dbReference type="NCBI Taxonomy" id="576784"/>
    <lineage>
        <taxon>Bacteria</taxon>
        <taxon>Bacillati</taxon>
        <taxon>Actinomycetota</taxon>
        <taxon>Actinomycetes</taxon>
        <taxon>Kitasatosporales</taxon>
        <taxon>Streptomycetaceae</taxon>
        <taxon>Streptomyces</taxon>
        <taxon>Streptomyces violaceusniger group</taxon>
    </lineage>
</organism>
<reference evidence="1" key="1">
    <citation type="submission" date="2014-05" db="EMBL/GenBank/DDBJ databases">
        <authorList>
            <person name="Horn Fabian"/>
        </authorList>
    </citation>
    <scope>NUCLEOTIDE SEQUENCE</scope>
</reference>
<dbReference type="EMBL" id="JAGGLR010000019">
    <property type="protein sequence ID" value="MBP2065345.1"/>
    <property type="molecule type" value="Genomic_DNA"/>
</dbReference>